<comment type="caution">
    <text evidence="1">The sequence shown here is derived from an EMBL/GenBank/DDBJ whole genome shotgun (WGS) entry which is preliminary data.</text>
</comment>
<keyword evidence="2" id="KW-1185">Reference proteome</keyword>
<proteinExistence type="predicted"/>
<protein>
    <submittedName>
        <fullName evidence="1">Uncharacterized protein</fullName>
    </submittedName>
</protein>
<evidence type="ECO:0000313" key="1">
    <source>
        <dbReference type="EMBL" id="KAJ9662328.1"/>
    </source>
</evidence>
<dbReference type="EMBL" id="JAPDRQ010000016">
    <property type="protein sequence ID" value="KAJ9662328.1"/>
    <property type="molecule type" value="Genomic_DNA"/>
</dbReference>
<dbReference type="Proteomes" id="UP001172386">
    <property type="component" value="Unassembled WGS sequence"/>
</dbReference>
<gene>
    <name evidence="1" type="ORF">H2198_001462</name>
</gene>
<name>A0ACC3AGY7_9EURO</name>
<evidence type="ECO:0000313" key="2">
    <source>
        <dbReference type="Proteomes" id="UP001172386"/>
    </source>
</evidence>
<reference evidence="1" key="1">
    <citation type="submission" date="2022-10" db="EMBL/GenBank/DDBJ databases">
        <title>Culturing micro-colonial fungi from biological soil crusts in the Mojave desert and describing Neophaeococcomyces mojavensis, and introducing the new genera and species Taxawa tesnikishii.</title>
        <authorList>
            <person name="Kurbessoian T."/>
            <person name="Stajich J.E."/>
        </authorList>
    </citation>
    <scope>NUCLEOTIDE SEQUENCE</scope>
    <source>
        <strain evidence="1">JES_112</strain>
    </source>
</reference>
<sequence length="114" mass="12655">MSSSSQTSRAAAPPATESLFARVVLTPLLFISFIISLFLIDKKTYSSVLNGHKSSDEYYHSHQRKLAKREMEDAFHMRNRVLAAICIFGGIGFALVGWTGSKAWYTIFPGLSHA</sequence>
<accession>A0ACC3AGY7</accession>
<organism evidence="1 2">
    <name type="scientific">Neophaeococcomyces mojaviensis</name>
    <dbReference type="NCBI Taxonomy" id="3383035"/>
    <lineage>
        <taxon>Eukaryota</taxon>
        <taxon>Fungi</taxon>
        <taxon>Dikarya</taxon>
        <taxon>Ascomycota</taxon>
        <taxon>Pezizomycotina</taxon>
        <taxon>Eurotiomycetes</taxon>
        <taxon>Chaetothyriomycetidae</taxon>
        <taxon>Chaetothyriales</taxon>
        <taxon>Chaetothyriales incertae sedis</taxon>
        <taxon>Neophaeococcomyces</taxon>
    </lineage>
</organism>